<evidence type="ECO:0000313" key="2">
    <source>
        <dbReference type="EMBL" id="KAB7784509.1"/>
    </source>
</evidence>
<evidence type="ECO:0000256" key="1">
    <source>
        <dbReference type="SAM" id="Phobius"/>
    </source>
</evidence>
<keyword evidence="1" id="KW-0472">Membrane</keyword>
<evidence type="ECO:0000313" key="3">
    <source>
        <dbReference type="Proteomes" id="UP000469949"/>
    </source>
</evidence>
<dbReference type="AlphaFoldDB" id="A0A833J5G2"/>
<feature type="transmembrane region" description="Helical" evidence="1">
    <location>
        <begin position="137"/>
        <end position="157"/>
    </location>
</feature>
<dbReference type="EMBL" id="WEKV01000010">
    <property type="protein sequence ID" value="KAB7784509.1"/>
    <property type="molecule type" value="Genomic_DNA"/>
</dbReference>
<dbReference type="RefSeq" id="WP_152277167.1">
    <property type="nucleotide sequence ID" value="NZ_WEKV01000010.1"/>
</dbReference>
<gene>
    <name evidence="2" type="ORF">F8B43_2542</name>
</gene>
<reference evidence="2 3" key="1">
    <citation type="submission" date="2019-10" db="EMBL/GenBank/DDBJ databases">
        <title>Draft Genome Sequence of the Caffeine Degrading Methylotroph Methylorubrum populi PINKEL.</title>
        <authorList>
            <person name="Dawson S.C."/>
            <person name="Zhang X."/>
            <person name="Wright M.E."/>
            <person name="Sharma G."/>
            <person name="Langner J.T."/>
            <person name="Ditty J.L."/>
            <person name="Subuyuj G.A."/>
        </authorList>
    </citation>
    <scope>NUCLEOTIDE SEQUENCE [LARGE SCALE GENOMIC DNA]</scope>
    <source>
        <strain evidence="2 3">Pinkel</strain>
    </source>
</reference>
<comment type="caution">
    <text evidence="2">The sequence shown here is derived from an EMBL/GenBank/DDBJ whole genome shotgun (WGS) entry which is preliminary data.</text>
</comment>
<keyword evidence="1" id="KW-1133">Transmembrane helix</keyword>
<keyword evidence="1" id="KW-0812">Transmembrane</keyword>
<proteinExistence type="predicted"/>
<organism evidence="2 3">
    <name type="scientific">Methylorubrum populi</name>
    <dbReference type="NCBI Taxonomy" id="223967"/>
    <lineage>
        <taxon>Bacteria</taxon>
        <taxon>Pseudomonadati</taxon>
        <taxon>Pseudomonadota</taxon>
        <taxon>Alphaproteobacteria</taxon>
        <taxon>Hyphomicrobiales</taxon>
        <taxon>Methylobacteriaceae</taxon>
        <taxon>Methylorubrum</taxon>
    </lineage>
</organism>
<name>A0A833J5G2_9HYPH</name>
<dbReference type="Proteomes" id="UP000469949">
    <property type="component" value="Unassembled WGS sequence"/>
</dbReference>
<protein>
    <submittedName>
        <fullName evidence="2">Uncharacterized protein</fullName>
    </submittedName>
</protein>
<accession>A0A833J5G2</accession>
<sequence length="168" mass="18194">MVGWILGKLKWLTVLCAIGGPIVALACWQDGNRRRDVMAMGIQTEATVDSATRVKRRRGGTSYKLDLSWTDGGGVRRKVEEVSISHALAAQVIVDNQIAVDRLPIKYIAGEAGSPRSDENVVILADTAHQEQTNQELVYVGSAAGVLGLIGAALFFLPRRRRREAVAA</sequence>